<feature type="transmembrane region" description="Helical" evidence="1">
    <location>
        <begin position="149"/>
        <end position="167"/>
    </location>
</feature>
<evidence type="ECO:0000313" key="3">
    <source>
        <dbReference type="Proteomes" id="UP000180166"/>
    </source>
</evidence>
<keyword evidence="1" id="KW-0812">Transmembrane</keyword>
<proteinExistence type="predicted"/>
<protein>
    <submittedName>
        <fullName evidence="2">Uncharacterized protein</fullName>
    </submittedName>
</protein>
<keyword evidence="1" id="KW-0472">Membrane</keyword>
<accession>A0ABC8ASL9</accession>
<dbReference type="RefSeq" id="WP_143161383.1">
    <property type="nucleotide sequence ID" value="NZ_AP017900.1"/>
</dbReference>
<keyword evidence="1" id="KW-1133">Transmembrane helix</keyword>
<organism evidence="2 3">
    <name type="scientific">Nocardia seriolae</name>
    <dbReference type="NCBI Taxonomy" id="37332"/>
    <lineage>
        <taxon>Bacteria</taxon>
        <taxon>Bacillati</taxon>
        <taxon>Actinomycetota</taxon>
        <taxon>Actinomycetes</taxon>
        <taxon>Mycobacteriales</taxon>
        <taxon>Nocardiaceae</taxon>
        <taxon>Nocardia</taxon>
    </lineage>
</organism>
<evidence type="ECO:0000313" key="2">
    <source>
        <dbReference type="EMBL" id="APA97291.1"/>
    </source>
</evidence>
<dbReference type="GeneID" id="93373867"/>
<sequence>MGWIARRRSRRDARAAQELAAFQSFAAANGASIVAVDSVYQVGRRGSKALVRTGGSPFQRDAWFWWTRVRPGSLAAVYMGEGWGSHSGRGNVLYIGSRSGHGVLATVDAGTCVRASRYAANSGDLTAAPPLLVQPPRTLSAGRIARRTILITVLTCMAPLSVLYYIGRDGESRREANLDSALRSTCSYSAGTTRAHALTETGPRPVHLIETSTVRYAGNDLREQLTASGASADAWRPKRVGEVQLVACVSGLGDGDLVKEVSCVSNANAADGWSRRLALRNGKYHITVHEARTGRSIASIDLDGEAFPFDALNDDTTQLCGAAPATVDPGRRGVLLSTVSVAQVHQVVDPFITGPKQ</sequence>
<gene>
    <name evidence="2" type="ORF">NS506_03238</name>
</gene>
<dbReference type="KEGG" id="nsr:NS506_03238"/>
<dbReference type="AlphaFoldDB" id="A0ABC8ASL9"/>
<name>A0ABC8ASL9_9NOCA</name>
<reference evidence="2 3" key="1">
    <citation type="submission" date="2016-10" db="EMBL/GenBank/DDBJ databases">
        <title>Genome sequence of Nocardia seriolae strain EM150506, isolated from Anguila japonica.</title>
        <authorList>
            <person name="Han H.-J."/>
        </authorList>
    </citation>
    <scope>NUCLEOTIDE SEQUENCE [LARGE SCALE GENOMIC DNA]</scope>
    <source>
        <strain evidence="2 3">EM150506</strain>
    </source>
</reference>
<evidence type="ECO:0000256" key="1">
    <source>
        <dbReference type="SAM" id="Phobius"/>
    </source>
</evidence>
<dbReference type="EMBL" id="CP017839">
    <property type="protein sequence ID" value="APA97291.1"/>
    <property type="molecule type" value="Genomic_DNA"/>
</dbReference>
<dbReference type="Proteomes" id="UP000180166">
    <property type="component" value="Chromosome"/>
</dbReference>